<dbReference type="GO" id="GO:0001956">
    <property type="term" value="P:positive regulation of neurotransmitter secretion"/>
    <property type="evidence" value="ECO:0007669"/>
    <property type="project" value="TreeGrafter"/>
</dbReference>
<protein>
    <submittedName>
        <fullName evidence="4">BAI1 associated protein 3</fullName>
    </submittedName>
</protein>
<dbReference type="GO" id="GO:0031902">
    <property type="term" value="C:late endosome membrane"/>
    <property type="evidence" value="ECO:0007669"/>
    <property type="project" value="TreeGrafter"/>
</dbReference>
<dbReference type="SUPFAM" id="SSF49562">
    <property type="entry name" value="C2 domain (Calcium/lipid-binding domain, CaLB)"/>
    <property type="match status" value="1"/>
</dbReference>
<dbReference type="GO" id="GO:0006887">
    <property type="term" value="P:exocytosis"/>
    <property type="evidence" value="ECO:0007669"/>
    <property type="project" value="UniProtKB-KW"/>
</dbReference>
<evidence type="ECO:0000313" key="5">
    <source>
        <dbReference type="Proteomes" id="UP000261340"/>
    </source>
</evidence>
<dbReference type="GeneTree" id="ENSGT00730000110939"/>
<dbReference type="InterPro" id="IPR052095">
    <property type="entry name" value="UNC-13_domain"/>
</dbReference>
<proteinExistence type="inferred from homology"/>
<name>A0A3Q0T598_AMPCI</name>
<dbReference type="GO" id="GO:0000149">
    <property type="term" value="F:SNARE binding"/>
    <property type="evidence" value="ECO:0007669"/>
    <property type="project" value="TreeGrafter"/>
</dbReference>
<dbReference type="Proteomes" id="UP000261340">
    <property type="component" value="Unplaced"/>
</dbReference>
<evidence type="ECO:0000256" key="1">
    <source>
        <dbReference type="ARBA" id="ARBA00005823"/>
    </source>
</evidence>
<reference evidence="4" key="2">
    <citation type="submission" date="2025-09" db="UniProtKB">
        <authorList>
            <consortium name="Ensembl"/>
        </authorList>
    </citation>
    <scope>IDENTIFICATION</scope>
</reference>
<comment type="similarity">
    <text evidence="1">Belongs to the unc-13 family.</text>
</comment>
<dbReference type="AlphaFoldDB" id="A0A3Q0T598"/>
<keyword evidence="5" id="KW-1185">Reference proteome</keyword>
<dbReference type="Ensembl" id="ENSACIT00000030796.1">
    <property type="protein sequence ID" value="ENSACIP00000030008.1"/>
    <property type="gene ID" value="ENSACIG00000023227.1"/>
</dbReference>
<keyword evidence="2" id="KW-0268">Exocytosis</keyword>
<dbReference type="InterPro" id="IPR035892">
    <property type="entry name" value="C2_domain_sf"/>
</dbReference>
<organism evidence="4 5">
    <name type="scientific">Amphilophus citrinellus</name>
    <name type="common">Midas cichlid</name>
    <name type="synonym">Cichlasoma citrinellum</name>
    <dbReference type="NCBI Taxonomy" id="61819"/>
    <lineage>
        <taxon>Eukaryota</taxon>
        <taxon>Metazoa</taxon>
        <taxon>Chordata</taxon>
        <taxon>Craniata</taxon>
        <taxon>Vertebrata</taxon>
        <taxon>Euteleostomi</taxon>
        <taxon>Actinopterygii</taxon>
        <taxon>Neopterygii</taxon>
        <taxon>Teleostei</taxon>
        <taxon>Neoteleostei</taxon>
        <taxon>Acanthomorphata</taxon>
        <taxon>Ovalentaria</taxon>
        <taxon>Cichlomorphae</taxon>
        <taxon>Cichliformes</taxon>
        <taxon>Cichlidae</taxon>
        <taxon>New World cichlids</taxon>
        <taxon>Cichlasomatinae</taxon>
        <taxon>Heroini</taxon>
        <taxon>Amphilophus</taxon>
    </lineage>
</organism>
<evidence type="ECO:0000256" key="2">
    <source>
        <dbReference type="ARBA" id="ARBA00022483"/>
    </source>
</evidence>
<dbReference type="GO" id="GO:0032588">
    <property type="term" value="C:trans-Golgi network membrane"/>
    <property type="evidence" value="ECO:0007669"/>
    <property type="project" value="TreeGrafter"/>
</dbReference>
<evidence type="ECO:0000313" key="4">
    <source>
        <dbReference type="Ensembl" id="ENSACIP00000030008.1"/>
    </source>
</evidence>
<dbReference type="GO" id="GO:1905413">
    <property type="term" value="P:regulation of dense core granule exocytosis"/>
    <property type="evidence" value="ECO:0007669"/>
    <property type="project" value="TreeGrafter"/>
</dbReference>
<accession>A0A3Q0T598</accession>
<dbReference type="GO" id="GO:0005886">
    <property type="term" value="C:plasma membrane"/>
    <property type="evidence" value="ECO:0007669"/>
    <property type="project" value="TreeGrafter"/>
</dbReference>
<dbReference type="PANTHER" id="PTHR45999:SF1">
    <property type="entry name" value="BAI1-ASSOCIATED PROTEIN 3"/>
    <property type="match status" value="1"/>
</dbReference>
<dbReference type="GO" id="GO:0055038">
    <property type="term" value="C:recycling endosome membrane"/>
    <property type="evidence" value="ECO:0007669"/>
    <property type="project" value="TreeGrafter"/>
</dbReference>
<dbReference type="InterPro" id="IPR000008">
    <property type="entry name" value="C2_dom"/>
</dbReference>
<sequence length="188" mass="20818">MQCSIFIGNTFILNVTQNLHLVKVLQFGPGRKHKSLPLGRAPCLKKSLPIQKCGLDLLYEEAVYTVVNRVGVPSPEHVKSDDELFAYLLKVSVCLSVCLSRASFSLRVSVMKAKNLMAKDANGYSDPYCMLGILKRSSTKEVLPARCIQVTEVKPETLNPVWDEHFVLTCVRFSPAPVLLPLHATSSC</sequence>
<dbReference type="Pfam" id="PF00168">
    <property type="entry name" value="C2"/>
    <property type="match status" value="1"/>
</dbReference>
<dbReference type="Gene3D" id="2.60.40.150">
    <property type="entry name" value="C2 domain"/>
    <property type="match status" value="1"/>
</dbReference>
<evidence type="ECO:0000259" key="3">
    <source>
        <dbReference type="PROSITE" id="PS50004"/>
    </source>
</evidence>
<dbReference type="GO" id="GO:0098793">
    <property type="term" value="C:presynapse"/>
    <property type="evidence" value="ECO:0007669"/>
    <property type="project" value="GOC"/>
</dbReference>
<dbReference type="PANTHER" id="PTHR45999">
    <property type="entry name" value="UNC-13-4A, ISOFORM B"/>
    <property type="match status" value="1"/>
</dbReference>
<dbReference type="GO" id="GO:0099503">
    <property type="term" value="C:secretory vesicle"/>
    <property type="evidence" value="ECO:0007669"/>
    <property type="project" value="TreeGrafter"/>
</dbReference>
<dbReference type="PROSITE" id="PS50004">
    <property type="entry name" value="C2"/>
    <property type="match status" value="1"/>
</dbReference>
<feature type="domain" description="C2" evidence="3">
    <location>
        <begin position="87"/>
        <end position="188"/>
    </location>
</feature>
<reference evidence="4" key="1">
    <citation type="submission" date="2025-08" db="UniProtKB">
        <authorList>
            <consortium name="Ensembl"/>
        </authorList>
    </citation>
    <scope>IDENTIFICATION</scope>
</reference>